<reference evidence="18 19" key="1">
    <citation type="submission" date="2009-02" db="EMBL/GenBank/DDBJ databases">
        <title>Sequencing of the draft genome and assembly of Dethiobacter alkaliphilus AHT 1.</title>
        <authorList>
            <consortium name="US DOE Joint Genome Institute (JGI-PGF)"/>
            <person name="Lucas S."/>
            <person name="Copeland A."/>
            <person name="Lapidus A."/>
            <person name="Glavina del Rio T."/>
            <person name="Dalin E."/>
            <person name="Tice H."/>
            <person name="Bruce D."/>
            <person name="Goodwin L."/>
            <person name="Pitluck S."/>
            <person name="Larimer F."/>
            <person name="Land M.L."/>
            <person name="Hauser L."/>
            <person name="Muyzer G."/>
        </authorList>
    </citation>
    <scope>NUCLEOTIDE SEQUENCE [LARGE SCALE GENOMIC DNA]</scope>
    <source>
        <strain evidence="18 19">AHT 1</strain>
    </source>
</reference>
<keyword evidence="12 15" id="KW-0378">Hydrolase</keyword>
<proteinExistence type="inferred from homology"/>
<evidence type="ECO:0000256" key="14">
    <source>
        <dbReference type="ARBA" id="ARBA00022884"/>
    </source>
</evidence>
<keyword evidence="8 15" id="KW-0819">tRNA processing</keyword>
<keyword evidence="11 15" id="KW-0255">Endonuclease</keyword>
<dbReference type="CDD" id="cd00593">
    <property type="entry name" value="RIBOc"/>
    <property type="match status" value="1"/>
</dbReference>
<evidence type="ECO:0000256" key="10">
    <source>
        <dbReference type="ARBA" id="ARBA00022723"/>
    </source>
</evidence>
<dbReference type="CDD" id="cd10845">
    <property type="entry name" value="DSRM_RNAse_III_family"/>
    <property type="match status" value="1"/>
</dbReference>
<evidence type="ECO:0000256" key="7">
    <source>
        <dbReference type="ARBA" id="ARBA00022664"/>
    </source>
</evidence>
<dbReference type="InterPro" id="IPR014720">
    <property type="entry name" value="dsRBD_dom"/>
</dbReference>
<dbReference type="GO" id="GO:0005737">
    <property type="term" value="C:cytoplasm"/>
    <property type="evidence" value="ECO:0007669"/>
    <property type="project" value="UniProtKB-SubCell"/>
</dbReference>
<dbReference type="Pfam" id="PF00035">
    <property type="entry name" value="dsrm"/>
    <property type="match status" value="1"/>
</dbReference>
<sequence>MGKKDLNYLFKQLNIEPKNREIYIQALTHSSYAHEHNLGSHAHNERLEFLGDAVLELVISEALFKRFPLLPEGKLTRFRAGMVCEDSLFKIANSLELGKYLRLGKGEAASGGRQRPSLLADAFEAMLGAMYLDQGFYVVQETVTGIFAPLFEDMAKGSMRHDYKTLMQEYTQASLATTPEYRIVAEQGPDHSKVFVAQLLLNREVYGEGSGRSKKEAEQEAARVAYQQLRAEK</sequence>
<feature type="active site" evidence="15">
    <location>
        <position position="124"/>
    </location>
</feature>
<evidence type="ECO:0000256" key="5">
    <source>
        <dbReference type="ARBA" id="ARBA00022490"/>
    </source>
</evidence>
<evidence type="ECO:0000256" key="2">
    <source>
        <dbReference type="ARBA" id="ARBA00004496"/>
    </source>
</evidence>
<feature type="active site" evidence="15">
    <location>
        <position position="52"/>
    </location>
</feature>
<comment type="cofactor">
    <cofactor evidence="15">
        <name>Mg(2+)</name>
        <dbReference type="ChEBI" id="CHEBI:18420"/>
    </cofactor>
</comment>
<dbReference type="GO" id="GO:0003725">
    <property type="term" value="F:double-stranded RNA binding"/>
    <property type="evidence" value="ECO:0007669"/>
    <property type="project" value="TreeGrafter"/>
</dbReference>
<dbReference type="GO" id="GO:0010468">
    <property type="term" value="P:regulation of gene expression"/>
    <property type="evidence" value="ECO:0007669"/>
    <property type="project" value="TreeGrafter"/>
</dbReference>
<dbReference type="PANTHER" id="PTHR11207">
    <property type="entry name" value="RIBONUCLEASE III"/>
    <property type="match status" value="1"/>
</dbReference>
<keyword evidence="5 15" id="KW-0963">Cytoplasm</keyword>
<keyword evidence="13 15" id="KW-0460">Magnesium</keyword>
<comment type="subunit">
    <text evidence="4 15">Homodimer.</text>
</comment>
<dbReference type="GO" id="GO:0006364">
    <property type="term" value="P:rRNA processing"/>
    <property type="evidence" value="ECO:0007669"/>
    <property type="project" value="UniProtKB-UniRule"/>
</dbReference>
<keyword evidence="6 15" id="KW-0698">rRNA processing</keyword>
<dbReference type="SUPFAM" id="SSF54768">
    <property type="entry name" value="dsRNA-binding domain-like"/>
    <property type="match status" value="1"/>
</dbReference>
<dbReference type="PROSITE" id="PS50137">
    <property type="entry name" value="DS_RBD"/>
    <property type="match status" value="1"/>
</dbReference>
<evidence type="ECO:0000256" key="1">
    <source>
        <dbReference type="ARBA" id="ARBA00000109"/>
    </source>
</evidence>
<dbReference type="GO" id="GO:0006397">
    <property type="term" value="P:mRNA processing"/>
    <property type="evidence" value="ECO:0007669"/>
    <property type="project" value="UniProtKB-UniRule"/>
</dbReference>
<evidence type="ECO:0000259" key="17">
    <source>
        <dbReference type="PROSITE" id="PS50142"/>
    </source>
</evidence>
<evidence type="ECO:0000256" key="12">
    <source>
        <dbReference type="ARBA" id="ARBA00022801"/>
    </source>
</evidence>
<dbReference type="GO" id="GO:0004525">
    <property type="term" value="F:ribonuclease III activity"/>
    <property type="evidence" value="ECO:0007669"/>
    <property type="project" value="UniProtKB-UniRule"/>
</dbReference>
<evidence type="ECO:0000256" key="13">
    <source>
        <dbReference type="ARBA" id="ARBA00022842"/>
    </source>
</evidence>
<dbReference type="EC" id="3.1.26.3" evidence="15"/>
<keyword evidence="15" id="KW-0699">rRNA-binding</keyword>
<dbReference type="eggNOG" id="COG0571">
    <property type="taxonomic scope" value="Bacteria"/>
</dbReference>
<feature type="domain" description="DRBM" evidence="16">
    <location>
        <begin position="162"/>
        <end position="231"/>
    </location>
</feature>
<evidence type="ECO:0000256" key="6">
    <source>
        <dbReference type="ARBA" id="ARBA00022552"/>
    </source>
</evidence>
<comment type="subcellular location">
    <subcellularLocation>
        <location evidence="2 15">Cytoplasm</location>
    </subcellularLocation>
</comment>
<dbReference type="AlphaFoldDB" id="C0GHL1"/>
<dbReference type="InterPro" id="IPR036389">
    <property type="entry name" value="RNase_III_sf"/>
</dbReference>
<feature type="binding site" evidence="15">
    <location>
        <position position="121"/>
    </location>
    <ligand>
        <name>Mg(2+)</name>
        <dbReference type="ChEBI" id="CHEBI:18420"/>
    </ligand>
</feature>
<comment type="function">
    <text evidence="15">Digests double-stranded RNA. Involved in the processing of primary rRNA transcript to yield the immediate precursors to the large and small rRNAs (23S and 16S). Processes some mRNAs, and tRNAs when they are encoded in the rRNA operon. Processes pre-crRNA and tracrRNA of type II CRISPR loci if present in the organism.</text>
</comment>
<dbReference type="GO" id="GO:0019843">
    <property type="term" value="F:rRNA binding"/>
    <property type="evidence" value="ECO:0007669"/>
    <property type="project" value="UniProtKB-KW"/>
</dbReference>
<dbReference type="HAMAP" id="MF_00104">
    <property type="entry name" value="RNase_III"/>
    <property type="match status" value="1"/>
</dbReference>
<dbReference type="InterPro" id="IPR000999">
    <property type="entry name" value="RNase_III_dom"/>
</dbReference>
<dbReference type="Gene3D" id="3.30.160.20">
    <property type="match status" value="1"/>
</dbReference>
<feature type="domain" description="RNase III" evidence="17">
    <location>
        <begin position="6"/>
        <end position="135"/>
    </location>
</feature>
<evidence type="ECO:0000256" key="15">
    <source>
        <dbReference type="HAMAP-Rule" id="MF_00104"/>
    </source>
</evidence>
<dbReference type="SMART" id="SM00535">
    <property type="entry name" value="RIBOc"/>
    <property type="match status" value="1"/>
</dbReference>
<keyword evidence="10 15" id="KW-0479">Metal-binding</keyword>
<dbReference type="SUPFAM" id="SSF69065">
    <property type="entry name" value="RNase III domain-like"/>
    <property type="match status" value="1"/>
</dbReference>
<dbReference type="Pfam" id="PF14622">
    <property type="entry name" value="Ribonucleas_3_3"/>
    <property type="match status" value="1"/>
</dbReference>
<keyword evidence="19" id="KW-1185">Reference proteome</keyword>
<dbReference type="PROSITE" id="PS50142">
    <property type="entry name" value="RNASE_3_2"/>
    <property type="match status" value="1"/>
</dbReference>
<dbReference type="PROSITE" id="PS00517">
    <property type="entry name" value="RNASE_3_1"/>
    <property type="match status" value="1"/>
</dbReference>
<dbReference type="GO" id="GO:0046872">
    <property type="term" value="F:metal ion binding"/>
    <property type="evidence" value="ECO:0007669"/>
    <property type="project" value="UniProtKB-KW"/>
</dbReference>
<dbReference type="PANTHER" id="PTHR11207:SF0">
    <property type="entry name" value="RIBONUCLEASE 3"/>
    <property type="match status" value="1"/>
</dbReference>
<evidence type="ECO:0000256" key="8">
    <source>
        <dbReference type="ARBA" id="ARBA00022694"/>
    </source>
</evidence>
<comment type="caution">
    <text evidence="18">The sequence shown here is derived from an EMBL/GenBank/DDBJ whole genome shotgun (WGS) entry which is preliminary data.</text>
</comment>
<dbReference type="GO" id="GO:0008033">
    <property type="term" value="P:tRNA processing"/>
    <property type="evidence" value="ECO:0007669"/>
    <property type="project" value="UniProtKB-KW"/>
</dbReference>
<comment type="catalytic activity">
    <reaction evidence="1 15">
        <text>Endonucleolytic cleavage to 5'-phosphomonoester.</text>
        <dbReference type="EC" id="3.1.26.3"/>
    </reaction>
</comment>
<feature type="binding site" evidence="15">
    <location>
        <position position="124"/>
    </location>
    <ligand>
        <name>Mg(2+)</name>
        <dbReference type="ChEBI" id="CHEBI:18420"/>
    </ligand>
</feature>
<evidence type="ECO:0000259" key="16">
    <source>
        <dbReference type="PROSITE" id="PS50137"/>
    </source>
</evidence>
<evidence type="ECO:0000313" key="19">
    <source>
        <dbReference type="Proteomes" id="UP000006443"/>
    </source>
</evidence>
<keyword evidence="7 15" id="KW-0507">mRNA processing</keyword>
<dbReference type="Gene3D" id="1.10.1520.10">
    <property type="entry name" value="Ribonuclease III domain"/>
    <property type="match status" value="1"/>
</dbReference>
<dbReference type="OrthoDB" id="9805026at2"/>
<name>C0GHL1_DETAL</name>
<evidence type="ECO:0000256" key="4">
    <source>
        <dbReference type="ARBA" id="ARBA00011738"/>
    </source>
</evidence>
<dbReference type="NCBIfam" id="TIGR02191">
    <property type="entry name" value="RNaseIII"/>
    <property type="match status" value="1"/>
</dbReference>
<accession>C0GHL1</accession>
<evidence type="ECO:0000256" key="11">
    <source>
        <dbReference type="ARBA" id="ARBA00022759"/>
    </source>
</evidence>
<keyword evidence="14 15" id="KW-0694">RNA-binding</keyword>
<comment type="similarity">
    <text evidence="3">Belongs to the ribonuclease III family.</text>
</comment>
<dbReference type="InterPro" id="IPR011907">
    <property type="entry name" value="RNase_III"/>
</dbReference>
<dbReference type="Proteomes" id="UP000006443">
    <property type="component" value="Unassembled WGS sequence"/>
</dbReference>
<dbReference type="FunFam" id="1.10.1520.10:FF:000001">
    <property type="entry name" value="Ribonuclease 3"/>
    <property type="match status" value="1"/>
</dbReference>
<evidence type="ECO:0000256" key="3">
    <source>
        <dbReference type="ARBA" id="ARBA00010183"/>
    </source>
</evidence>
<organism evidence="18 19">
    <name type="scientific">Dethiobacter alkaliphilus AHT 1</name>
    <dbReference type="NCBI Taxonomy" id="555088"/>
    <lineage>
        <taxon>Bacteria</taxon>
        <taxon>Bacillati</taxon>
        <taxon>Bacillota</taxon>
        <taxon>Dethiobacteria</taxon>
        <taxon>Dethiobacterales</taxon>
        <taxon>Dethiobacteraceae</taxon>
        <taxon>Dethiobacter</taxon>
    </lineage>
</organism>
<feature type="binding site" evidence="15">
    <location>
        <position position="48"/>
    </location>
    <ligand>
        <name>Mg(2+)</name>
        <dbReference type="ChEBI" id="CHEBI:18420"/>
    </ligand>
</feature>
<evidence type="ECO:0000256" key="9">
    <source>
        <dbReference type="ARBA" id="ARBA00022722"/>
    </source>
</evidence>
<evidence type="ECO:0000313" key="18">
    <source>
        <dbReference type="EMBL" id="EEG77217.1"/>
    </source>
</evidence>
<dbReference type="GO" id="GO:0042802">
    <property type="term" value="F:identical protein binding"/>
    <property type="evidence" value="ECO:0007669"/>
    <property type="project" value="UniProtKB-ARBA"/>
</dbReference>
<protein>
    <recommendedName>
        <fullName evidence="15">Ribonuclease 3</fullName>
        <ecNumber evidence="15">3.1.26.3</ecNumber>
    </recommendedName>
    <alternativeName>
        <fullName evidence="15">Ribonuclease III</fullName>
        <shortName evidence="15">RNase III</shortName>
    </alternativeName>
</protein>
<dbReference type="STRING" id="555088.DealDRAFT_1970"/>
<dbReference type="EMBL" id="ACJM01000009">
    <property type="protein sequence ID" value="EEG77217.1"/>
    <property type="molecule type" value="Genomic_DNA"/>
</dbReference>
<keyword evidence="9 15" id="KW-0540">Nuclease</keyword>
<dbReference type="SMART" id="SM00358">
    <property type="entry name" value="DSRM"/>
    <property type="match status" value="1"/>
</dbReference>
<dbReference type="RefSeq" id="WP_008517016.1">
    <property type="nucleotide sequence ID" value="NZ_ACJM01000009.1"/>
</dbReference>
<dbReference type="FunFam" id="3.30.160.20:FF:000003">
    <property type="entry name" value="Ribonuclease 3"/>
    <property type="match status" value="1"/>
</dbReference>
<gene>
    <name evidence="15" type="primary">rnc</name>
    <name evidence="18" type="ORF">DealDRAFT_1970</name>
</gene>